<gene>
    <name evidence="1" type="ORF">KSF_109730</name>
</gene>
<dbReference type="Proteomes" id="UP000597444">
    <property type="component" value="Unassembled WGS sequence"/>
</dbReference>
<organism evidence="1 2">
    <name type="scientific">Reticulibacter mediterranei</name>
    <dbReference type="NCBI Taxonomy" id="2778369"/>
    <lineage>
        <taxon>Bacteria</taxon>
        <taxon>Bacillati</taxon>
        <taxon>Chloroflexota</taxon>
        <taxon>Ktedonobacteria</taxon>
        <taxon>Ktedonobacterales</taxon>
        <taxon>Reticulibacteraceae</taxon>
        <taxon>Reticulibacter</taxon>
    </lineage>
</organism>
<evidence type="ECO:0000313" key="2">
    <source>
        <dbReference type="Proteomes" id="UP000597444"/>
    </source>
</evidence>
<dbReference type="AlphaFoldDB" id="A0A8J3IYP3"/>
<dbReference type="RefSeq" id="WP_220211493.1">
    <property type="nucleotide sequence ID" value="NZ_BNJK01000003.1"/>
</dbReference>
<accession>A0A8J3IYP3</accession>
<comment type="caution">
    <text evidence="1">The sequence shown here is derived from an EMBL/GenBank/DDBJ whole genome shotgun (WGS) entry which is preliminary data.</text>
</comment>
<reference evidence="1" key="1">
    <citation type="submission" date="2020-10" db="EMBL/GenBank/DDBJ databases">
        <title>Taxonomic study of unclassified bacteria belonging to the class Ktedonobacteria.</title>
        <authorList>
            <person name="Yabe S."/>
            <person name="Wang C.M."/>
            <person name="Zheng Y."/>
            <person name="Sakai Y."/>
            <person name="Cavaletti L."/>
            <person name="Monciardini P."/>
            <person name="Donadio S."/>
        </authorList>
    </citation>
    <scope>NUCLEOTIDE SEQUENCE</scope>
    <source>
        <strain evidence="1">ID150040</strain>
    </source>
</reference>
<keyword evidence="2" id="KW-1185">Reference proteome</keyword>
<sequence length="345" mass="40339">MKPIFYSRSAEARASFVRDFVSQHPCRKLIYLAPRKFLGDVQRRIPSAIFLAYEDLTNSNDIFNLADDESLLVFDRPSRYKNITTDTWIRLSRAAERYQQKILVDIVPFTGEIKYLYCPLALISRTILGYQHWYSYRENNLEQLADGSIVRAHDYQVLARKLAPYCSIDYADFLGNAIQVVDCPLTAQEMSDYQELRDRLIEAAEKAGKTSISPIFTQLADWTNIRQSRYTKLRDILLQRNGQTMIYTNLQPHNRRLKKIFTTSLVRSFYDANGEEDQYDTIILFELPIVNGHLFLDILANVRPDCRIFFFKSNSGIDEELYKRMVTEYQSINDFAQRLYEEVSA</sequence>
<protein>
    <submittedName>
        <fullName evidence="1">Uncharacterized protein</fullName>
    </submittedName>
</protein>
<name>A0A8J3IYP3_9CHLR</name>
<dbReference type="EMBL" id="BNJK01000003">
    <property type="protein sequence ID" value="GHP00926.1"/>
    <property type="molecule type" value="Genomic_DNA"/>
</dbReference>
<evidence type="ECO:0000313" key="1">
    <source>
        <dbReference type="EMBL" id="GHP00926.1"/>
    </source>
</evidence>
<proteinExistence type="predicted"/>